<organism evidence="7 8">
    <name type="scientific">Ephemeroptericola cinctiostellae</name>
    <dbReference type="NCBI Taxonomy" id="2268024"/>
    <lineage>
        <taxon>Bacteria</taxon>
        <taxon>Pseudomonadati</taxon>
        <taxon>Pseudomonadota</taxon>
        <taxon>Betaproteobacteria</taxon>
        <taxon>Burkholderiales</taxon>
        <taxon>Burkholderiaceae</taxon>
        <taxon>Ephemeroptericola</taxon>
    </lineage>
</organism>
<dbReference type="Pfam" id="PF01451">
    <property type="entry name" value="LMWPc"/>
    <property type="match status" value="1"/>
</dbReference>
<sequence>MGFQMLEHQLAKTRVLFVCMGNVCRSPVAQAVFEKKLTQSGLAACIEVDSAGTGDHHVGQKPDSRSQHAAAFRGYSLIGQVARQITAEDFDHFDMILAMDWQNMRELQNLAPPQHRHKIELVMRYAQNSDDAEVPDPYYEEQHAFNKVVDYLEDAATGLLDVVKRRAPQPVAA</sequence>
<dbReference type="EC" id="3.1.3.48" evidence="2"/>
<feature type="domain" description="Phosphotyrosine protein phosphatase I" evidence="6">
    <location>
        <begin position="13"/>
        <end position="162"/>
    </location>
</feature>
<evidence type="ECO:0000313" key="8">
    <source>
        <dbReference type="Proteomes" id="UP000252182"/>
    </source>
</evidence>
<evidence type="ECO:0000256" key="4">
    <source>
        <dbReference type="ARBA" id="ARBA00022912"/>
    </source>
</evidence>
<dbReference type="PANTHER" id="PTHR11717:SF7">
    <property type="entry name" value="LOW MOLECULAR WEIGHT PHOSPHOTYROSINE PROTEIN PHOSPHATASE"/>
    <property type="match status" value="1"/>
</dbReference>
<dbReference type="AlphaFoldDB" id="A0A345DBZ1"/>
<evidence type="ECO:0000256" key="1">
    <source>
        <dbReference type="ARBA" id="ARBA00011063"/>
    </source>
</evidence>
<dbReference type="SMART" id="SM00226">
    <property type="entry name" value="LMWPc"/>
    <property type="match status" value="1"/>
</dbReference>
<dbReference type="InterPro" id="IPR036196">
    <property type="entry name" value="Ptyr_pPase_sf"/>
</dbReference>
<dbReference type="Proteomes" id="UP000252182">
    <property type="component" value="Chromosome"/>
</dbReference>
<dbReference type="InterPro" id="IPR050438">
    <property type="entry name" value="LMW_PTPase"/>
</dbReference>
<dbReference type="PRINTS" id="PR00719">
    <property type="entry name" value="LMWPTPASE"/>
</dbReference>
<feature type="active site" evidence="5">
    <location>
        <position position="25"/>
    </location>
</feature>
<dbReference type="EMBL" id="CP031124">
    <property type="protein sequence ID" value="AXF85879.1"/>
    <property type="molecule type" value="Genomic_DNA"/>
</dbReference>
<dbReference type="CDD" id="cd16343">
    <property type="entry name" value="LMWPTP"/>
    <property type="match status" value="1"/>
</dbReference>
<dbReference type="PANTHER" id="PTHR11717">
    <property type="entry name" value="LOW MOLECULAR WEIGHT PROTEIN TYROSINE PHOSPHATASE"/>
    <property type="match status" value="1"/>
</dbReference>
<keyword evidence="4" id="KW-0904">Protein phosphatase</keyword>
<reference evidence="8" key="1">
    <citation type="submission" date="2018-07" db="EMBL/GenBank/DDBJ databases">
        <authorList>
            <person name="Kim H."/>
        </authorList>
    </citation>
    <scope>NUCLEOTIDE SEQUENCE [LARGE SCALE GENOMIC DNA]</scope>
    <source>
        <strain evidence="8">F02</strain>
    </source>
</reference>
<evidence type="ECO:0000256" key="5">
    <source>
        <dbReference type="PIRSR" id="PIRSR617867-1"/>
    </source>
</evidence>
<feature type="active site" evidence="5">
    <location>
        <position position="19"/>
    </location>
</feature>
<name>A0A345DBZ1_9BURK</name>
<evidence type="ECO:0000256" key="2">
    <source>
        <dbReference type="ARBA" id="ARBA00013064"/>
    </source>
</evidence>
<evidence type="ECO:0000256" key="3">
    <source>
        <dbReference type="ARBA" id="ARBA00022801"/>
    </source>
</evidence>
<protein>
    <recommendedName>
        <fullName evidence="2">protein-tyrosine-phosphatase</fullName>
        <ecNumber evidence="2">3.1.3.48</ecNumber>
    </recommendedName>
</protein>
<comment type="similarity">
    <text evidence="1">Belongs to the low molecular weight phosphotyrosine protein phosphatase family.</text>
</comment>
<keyword evidence="8" id="KW-1185">Reference proteome</keyword>
<dbReference type="SUPFAM" id="SSF52788">
    <property type="entry name" value="Phosphotyrosine protein phosphatases I"/>
    <property type="match status" value="1"/>
</dbReference>
<accession>A0A345DBZ1</accession>
<dbReference type="InterPro" id="IPR023485">
    <property type="entry name" value="Ptyr_pPase"/>
</dbReference>
<dbReference type="FunFam" id="3.40.50.2300:FF:000113">
    <property type="entry name" value="Low molecular weight protein-tyrosine-phosphatase"/>
    <property type="match status" value="1"/>
</dbReference>
<feature type="active site" description="Proton donor" evidence="5">
    <location>
        <position position="136"/>
    </location>
</feature>
<dbReference type="Gene3D" id="3.40.50.2300">
    <property type="match status" value="1"/>
</dbReference>
<evidence type="ECO:0000313" key="7">
    <source>
        <dbReference type="EMBL" id="AXF85879.1"/>
    </source>
</evidence>
<dbReference type="InterPro" id="IPR017867">
    <property type="entry name" value="Tyr_phospatase_low_mol_wt"/>
</dbReference>
<evidence type="ECO:0000259" key="6">
    <source>
        <dbReference type="SMART" id="SM00226"/>
    </source>
</evidence>
<gene>
    <name evidence="7" type="primary">yfkJ</name>
    <name evidence="7" type="ORF">DTO96_101619</name>
</gene>
<proteinExistence type="inferred from homology"/>
<dbReference type="GO" id="GO:0004725">
    <property type="term" value="F:protein tyrosine phosphatase activity"/>
    <property type="evidence" value="ECO:0007669"/>
    <property type="project" value="UniProtKB-EC"/>
</dbReference>
<dbReference type="KEGG" id="hyf:DTO96_101619"/>
<keyword evidence="3 7" id="KW-0378">Hydrolase</keyword>